<evidence type="ECO:0000313" key="3">
    <source>
        <dbReference type="Proteomes" id="UP000663843"/>
    </source>
</evidence>
<dbReference type="Proteomes" id="UP000663843">
    <property type="component" value="Unassembled WGS sequence"/>
</dbReference>
<keyword evidence="1" id="KW-1133">Transmembrane helix</keyword>
<name>A0A8H2WQ16_9AGAM</name>
<gene>
    <name evidence="2" type="ORF">RDB_LOCUS35268</name>
</gene>
<proteinExistence type="predicted"/>
<keyword evidence="1" id="KW-0472">Membrane</keyword>
<dbReference type="EMBL" id="CAJMWT010001404">
    <property type="protein sequence ID" value="CAE6398830.1"/>
    <property type="molecule type" value="Genomic_DNA"/>
</dbReference>
<dbReference type="PROSITE" id="PS51257">
    <property type="entry name" value="PROKAR_LIPOPROTEIN"/>
    <property type="match status" value="1"/>
</dbReference>
<keyword evidence="1" id="KW-0812">Transmembrane</keyword>
<comment type="caution">
    <text evidence="2">The sequence shown here is derived from an EMBL/GenBank/DDBJ whole genome shotgun (WGS) entry which is preliminary data.</text>
</comment>
<feature type="transmembrane region" description="Helical" evidence="1">
    <location>
        <begin position="457"/>
        <end position="479"/>
    </location>
</feature>
<reference evidence="2" key="1">
    <citation type="submission" date="2021-01" db="EMBL/GenBank/DDBJ databases">
        <authorList>
            <person name="Kaushik A."/>
        </authorList>
    </citation>
    <scope>NUCLEOTIDE SEQUENCE</scope>
    <source>
        <strain evidence="2">AG2-2IIIB</strain>
    </source>
</reference>
<evidence type="ECO:0000256" key="1">
    <source>
        <dbReference type="SAM" id="Phobius"/>
    </source>
</evidence>
<protein>
    <submittedName>
        <fullName evidence="2">Uncharacterized protein</fullName>
    </submittedName>
</protein>
<accession>A0A8H2WQ16</accession>
<organism evidence="2 3">
    <name type="scientific">Rhizoctonia solani</name>
    <dbReference type="NCBI Taxonomy" id="456999"/>
    <lineage>
        <taxon>Eukaryota</taxon>
        <taxon>Fungi</taxon>
        <taxon>Dikarya</taxon>
        <taxon>Basidiomycota</taxon>
        <taxon>Agaricomycotina</taxon>
        <taxon>Agaricomycetes</taxon>
        <taxon>Cantharellales</taxon>
        <taxon>Ceratobasidiaceae</taxon>
        <taxon>Rhizoctonia</taxon>
    </lineage>
</organism>
<sequence length="508" mass="57799">MPLRFDLTTISHFANPSIASGCIKLLKVAVSRATDSDSESPLGYEYGMLCISIIISCLDLCLLERLDELEETLVIGDKTPELPTCMTFSTIAAREIFNQLVTLSGIEDYEWSGSANHRRCTPLLAPQDALDLMNMLWDDRWFLLMDFGLSSIFFALFQYISHEYHSRKNPNGTTLYNQLYELIIRSLVAANKRDQSVALRILAECGEYTDWTPTSKHTDVLDSQLIMTAFIRQISQGLDSKALNLEPESPLKMLQFVALATDPGSQDLLPKVIECTINIGWSWLLDQDDQIELSPDLLFDALGMLIKPVHTPPYQLLPSVQAQIIDTLRSTDFLDLTAQLILRLDPTKPDITIVTFDCMLYFYQSLEDAVSRFALGQKFWDYVPVWRKFKNHLYTNHYGMTSVINSERDDHFRLCMKHWFLFARLVGLEPAIRNSADDEFVVNVRKQSTVMLDVKRWTGGLGAVLFPVLGCVDAIWVSLISEGSRRRKSLQNLAQIILHFYARISLAL</sequence>
<dbReference type="AlphaFoldDB" id="A0A8H2WQ16"/>
<evidence type="ECO:0000313" key="2">
    <source>
        <dbReference type="EMBL" id="CAE6398830.1"/>
    </source>
</evidence>